<name>A0ABT3PAF1_9ALTE</name>
<sequence length="78" mass="8244">MTAIRIFQLAANKVKSSAKPKLLQIIGSVLASAFGVQSHKNYSRDFEHGALAIYIIVGVVFVAALVTGLLMLVAAITS</sequence>
<dbReference type="Pfam" id="PF11174">
    <property type="entry name" value="DUF2970"/>
    <property type="match status" value="1"/>
</dbReference>
<protein>
    <submittedName>
        <fullName evidence="2">DUF2970 domain-containing protein</fullName>
    </submittedName>
</protein>
<gene>
    <name evidence="2" type="ORF">OPS25_14665</name>
</gene>
<accession>A0ABT3PAF1</accession>
<reference evidence="2" key="1">
    <citation type="submission" date="2022-11" db="EMBL/GenBank/DDBJ databases">
        <title>Alteromonas sp. nov., isolated from sea water of the Qingdao.</title>
        <authorList>
            <person name="Wang Q."/>
        </authorList>
    </citation>
    <scope>NUCLEOTIDE SEQUENCE</scope>
    <source>
        <strain evidence="2">ASW11-7</strain>
    </source>
</reference>
<dbReference type="InterPro" id="IPR021344">
    <property type="entry name" value="DUF2970"/>
</dbReference>
<keyword evidence="1" id="KW-1133">Transmembrane helix</keyword>
<organism evidence="2 3">
    <name type="scientific">Alteromonas aquimaris</name>
    <dbReference type="NCBI Taxonomy" id="2998417"/>
    <lineage>
        <taxon>Bacteria</taxon>
        <taxon>Pseudomonadati</taxon>
        <taxon>Pseudomonadota</taxon>
        <taxon>Gammaproteobacteria</taxon>
        <taxon>Alteromonadales</taxon>
        <taxon>Alteromonadaceae</taxon>
        <taxon>Alteromonas/Salinimonas group</taxon>
        <taxon>Alteromonas</taxon>
    </lineage>
</organism>
<comment type="caution">
    <text evidence="2">The sequence shown here is derived from an EMBL/GenBank/DDBJ whole genome shotgun (WGS) entry which is preliminary data.</text>
</comment>
<feature type="transmembrane region" description="Helical" evidence="1">
    <location>
        <begin position="51"/>
        <end position="76"/>
    </location>
</feature>
<evidence type="ECO:0000256" key="1">
    <source>
        <dbReference type="SAM" id="Phobius"/>
    </source>
</evidence>
<dbReference type="RefSeq" id="WP_265618603.1">
    <property type="nucleotide sequence ID" value="NZ_JAPFRD010000013.1"/>
</dbReference>
<evidence type="ECO:0000313" key="3">
    <source>
        <dbReference type="Proteomes" id="UP001142810"/>
    </source>
</evidence>
<dbReference type="Proteomes" id="UP001142810">
    <property type="component" value="Unassembled WGS sequence"/>
</dbReference>
<proteinExistence type="predicted"/>
<keyword evidence="3" id="KW-1185">Reference proteome</keyword>
<evidence type="ECO:0000313" key="2">
    <source>
        <dbReference type="EMBL" id="MCW8109746.1"/>
    </source>
</evidence>
<dbReference type="EMBL" id="JAPFRD010000013">
    <property type="protein sequence ID" value="MCW8109746.1"/>
    <property type="molecule type" value="Genomic_DNA"/>
</dbReference>
<keyword evidence="1" id="KW-0472">Membrane</keyword>
<keyword evidence="1" id="KW-0812">Transmembrane</keyword>